<dbReference type="KEGG" id="kox:KOX_00220"/>
<accession>A0A0H3H2B8</accession>
<dbReference type="HOGENOM" id="CLU_1616830_0_0_6"/>
<dbReference type="PATRIC" id="fig|1006551.4.peg.39"/>
<dbReference type="AlphaFoldDB" id="A0A0H3H2B8"/>
<protein>
    <submittedName>
        <fullName evidence="1">Uncharacterized protein</fullName>
    </submittedName>
</protein>
<dbReference type="EMBL" id="CP003218">
    <property type="protein sequence ID" value="AEX01791.1"/>
    <property type="molecule type" value="Genomic_DNA"/>
</dbReference>
<proteinExistence type="predicted"/>
<evidence type="ECO:0000313" key="1">
    <source>
        <dbReference type="EMBL" id="AEX01791.1"/>
    </source>
</evidence>
<reference evidence="1 2" key="1">
    <citation type="journal article" date="2012" name="J. Bacteriol.">
        <title>Complete genome sequence of Klebsiella oxytoca KCTC 1686, used in production of 2,3-butanediol.</title>
        <authorList>
            <person name="Shin S.H."/>
            <person name="Kim S."/>
            <person name="Kim J.Y."/>
            <person name="Lee S."/>
            <person name="Um Y."/>
            <person name="Oh M.K."/>
            <person name="Kim Y.R."/>
            <person name="Lee J."/>
            <person name="Yang K.S."/>
        </authorList>
    </citation>
    <scope>NUCLEOTIDE SEQUENCE [LARGE SCALE GENOMIC DNA]</scope>
    <source>
        <strain evidence="2">ATCC 8724 / DSM 4798 / JCM 20051 / NBRC 3318 / NRRL B-199 / KCTC 1686</strain>
    </source>
</reference>
<dbReference type="Proteomes" id="UP000007843">
    <property type="component" value="Chromosome"/>
</dbReference>
<sequence length="164" mass="18216">MADNNVKLAPSALVSGFNDAYNKKLKIKENEIESIVNMLNEQLSSKYVDIEKRIMAKIKNKKYEILPNGVYFVVDKKGKESYKSNETLSMNILEKKLDGTPILNTMNSKMVYDKQIDPLMAKVLSSGLKGGTVTLYGQAGSLYSSTPADLNPDTLISITFELIP</sequence>
<name>A0A0H3H2B8_KLEM8</name>
<gene>
    <name evidence="1" type="ordered locus">KOX_00220</name>
</gene>
<evidence type="ECO:0000313" key="2">
    <source>
        <dbReference type="Proteomes" id="UP000007843"/>
    </source>
</evidence>
<organism evidence="1 2">
    <name type="scientific">Klebsiella michiganensis (strain ATCC 8724 / DSM 4798 / JCM 20051 / NBRC 3318 / NRRL B-199 / KCTC 1686 / BUCSAV 143 / CCM 1901)</name>
    <dbReference type="NCBI Taxonomy" id="1006551"/>
    <lineage>
        <taxon>Bacteria</taxon>
        <taxon>Pseudomonadati</taxon>
        <taxon>Pseudomonadota</taxon>
        <taxon>Gammaproteobacteria</taxon>
        <taxon>Enterobacterales</taxon>
        <taxon>Enterobacteriaceae</taxon>
        <taxon>Klebsiella/Raoultella group</taxon>
        <taxon>Klebsiella</taxon>
    </lineage>
</organism>